<dbReference type="AlphaFoldDB" id="M8B5M8"/>
<name>M8B5M8_AEGTA</name>
<protein>
    <submittedName>
        <fullName evidence="1">Uncharacterized protein</fullName>
    </submittedName>
</protein>
<reference evidence="1" key="1">
    <citation type="submission" date="2015-06" db="UniProtKB">
        <authorList>
            <consortium name="EnsemblPlants"/>
        </authorList>
    </citation>
    <scope>IDENTIFICATION</scope>
</reference>
<evidence type="ECO:0000313" key="1">
    <source>
        <dbReference type="EnsemblPlants" id="EMT08905"/>
    </source>
</evidence>
<proteinExistence type="predicted"/>
<organism evidence="1">
    <name type="scientific">Aegilops tauschii</name>
    <name type="common">Tausch's goatgrass</name>
    <name type="synonym">Aegilops squarrosa</name>
    <dbReference type="NCBI Taxonomy" id="37682"/>
    <lineage>
        <taxon>Eukaryota</taxon>
        <taxon>Viridiplantae</taxon>
        <taxon>Streptophyta</taxon>
        <taxon>Embryophyta</taxon>
        <taxon>Tracheophyta</taxon>
        <taxon>Spermatophyta</taxon>
        <taxon>Magnoliopsida</taxon>
        <taxon>Liliopsida</taxon>
        <taxon>Poales</taxon>
        <taxon>Poaceae</taxon>
        <taxon>BOP clade</taxon>
        <taxon>Pooideae</taxon>
        <taxon>Triticodae</taxon>
        <taxon>Triticeae</taxon>
        <taxon>Triticinae</taxon>
        <taxon>Aegilops</taxon>
    </lineage>
</organism>
<accession>M8B5M8</accession>
<dbReference type="EnsemblPlants" id="EMT08905">
    <property type="protein sequence ID" value="EMT08905"/>
    <property type="gene ID" value="F775_25111"/>
</dbReference>
<sequence length="238" mass="27702">MAEEEAKYQAACEARDTAWEKEKVELWGRARCRAEEVYEDSYFARKVKGTRRLITAWRWADKLQRATDEELRANVENQKVLIMVYQKFKVSNLGTLEQLPMEAESKSRDFLLQIFSMDFDEDTPLMLMRFCILIKKLQNFSSSQRRCPLLAQHRFPRLVIRSAVASRGRLERLQTGDENHSSVLLFVYWKYVSSIQAGGRVQVLEGRGVLPLTYTKFRDVAWMGQGHHLEEVNEACAA</sequence>